<dbReference type="EMBL" id="JARXVH010000023">
    <property type="protein sequence ID" value="MDH6221505.1"/>
    <property type="molecule type" value="Genomic_DNA"/>
</dbReference>
<dbReference type="InterPro" id="IPR032557">
    <property type="entry name" value="DUF4935"/>
</dbReference>
<evidence type="ECO:0000259" key="1">
    <source>
        <dbReference type="Pfam" id="PF16289"/>
    </source>
</evidence>
<evidence type="ECO:0000313" key="2">
    <source>
        <dbReference type="EMBL" id="MDH6221505.1"/>
    </source>
</evidence>
<reference evidence="2 3" key="1">
    <citation type="submission" date="2023-04" db="EMBL/GenBank/DDBJ databases">
        <title>Forest soil microbial communities from Buena Vista Peninsula, Colon Province, Panama.</title>
        <authorList>
            <person name="Bouskill N."/>
        </authorList>
    </citation>
    <scope>NUCLEOTIDE SEQUENCE [LARGE SCALE GENOMIC DNA]</scope>
    <source>
        <strain evidence="2 3">GGS1</strain>
    </source>
</reference>
<dbReference type="RefSeq" id="WP_280882218.1">
    <property type="nucleotide sequence ID" value="NZ_JARXVH010000023.1"/>
</dbReference>
<sequence length="168" mass="18416">MIVLDTNQLEHAAFPHGAVLGMLRKIAELQQQRLAIPEMVVVEHVAHYRHRVEQALTTARKALATLDKAFDQDLLSHVEALSAEVAAEKHQVALGKSFDILPTPSGAAEEALRREANRIAPAEQAWEVGNGKSMKARGARDVTIWLTLLECARSTDAPFRPPASRPSC</sequence>
<proteinExistence type="predicted"/>
<name>A0ABT6LYY2_9ACTN</name>
<gene>
    <name evidence="2" type="ORF">M2283_008852</name>
</gene>
<dbReference type="Proteomes" id="UP001160499">
    <property type="component" value="Unassembled WGS sequence"/>
</dbReference>
<accession>A0ABT6LYY2</accession>
<protein>
    <recommendedName>
        <fullName evidence="1">DUF4935 domain-containing protein</fullName>
    </recommendedName>
</protein>
<feature type="domain" description="DUF4935" evidence="1">
    <location>
        <begin position="2"/>
        <end position="154"/>
    </location>
</feature>
<comment type="caution">
    <text evidence="2">The sequence shown here is derived from an EMBL/GenBank/DDBJ whole genome shotgun (WGS) entry which is preliminary data.</text>
</comment>
<dbReference type="Pfam" id="PF16289">
    <property type="entry name" value="PIN_12"/>
    <property type="match status" value="1"/>
</dbReference>
<keyword evidence="3" id="KW-1185">Reference proteome</keyword>
<evidence type="ECO:0000313" key="3">
    <source>
        <dbReference type="Proteomes" id="UP001160499"/>
    </source>
</evidence>
<organism evidence="2 3">
    <name type="scientific">Streptomyces pseudovenezuelae</name>
    <dbReference type="NCBI Taxonomy" id="67350"/>
    <lineage>
        <taxon>Bacteria</taxon>
        <taxon>Bacillati</taxon>
        <taxon>Actinomycetota</taxon>
        <taxon>Actinomycetes</taxon>
        <taxon>Kitasatosporales</taxon>
        <taxon>Streptomycetaceae</taxon>
        <taxon>Streptomyces</taxon>
        <taxon>Streptomyces aurantiacus group</taxon>
    </lineage>
</organism>